<proteinExistence type="predicted"/>
<keyword evidence="3" id="KW-1185">Reference proteome</keyword>
<reference evidence="3" key="1">
    <citation type="journal article" date="2019" name="Int. J. Syst. Evol. Microbiol.">
        <title>The Global Catalogue of Microorganisms (GCM) 10K type strain sequencing project: providing services to taxonomists for standard genome sequencing and annotation.</title>
        <authorList>
            <consortium name="The Broad Institute Genomics Platform"/>
            <consortium name="The Broad Institute Genome Sequencing Center for Infectious Disease"/>
            <person name="Wu L."/>
            <person name="Ma J."/>
        </authorList>
    </citation>
    <scope>NUCLEOTIDE SEQUENCE [LARGE SCALE GENOMIC DNA]</scope>
    <source>
        <strain evidence="3">CCUG 62221</strain>
    </source>
</reference>
<name>A0ABW3WKU2_9FLAO</name>
<evidence type="ECO:0000313" key="2">
    <source>
        <dbReference type="EMBL" id="MFD1292348.1"/>
    </source>
</evidence>
<dbReference type="Pfam" id="PF13568">
    <property type="entry name" value="OMP_b-brl_2"/>
    <property type="match status" value="1"/>
</dbReference>
<feature type="domain" description="Outer membrane protein beta-barrel" evidence="1">
    <location>
        <begin position="37"/>
        <end position="208"/>
    </location>
</feature>
<sequence length="255" mass="28834">MKIQKAAITIVFLLITNIVFSQAAILALLFGEKVATEKFNISMEIGIPMNSFSNVENSSAATGINFGIAGNVKLSENWYISPTAYFLSKRILKISPNSLIIDNPELSELYKDVSSEILINYTDVNVLVAYQPNRSNFRFGISPQVSFFNKARATFKNDLGEFEQNINEYTNNIDYGLIGNVGYFLKSGHKGKGIHFNLRYYQGFTDVFTDNFISEKNKSSYVAFHISLPFITDELAEKNKKPKKSKKQKKKNEEI</sequence>
<comment type="caution">
    <text evidence="2">The sequence shown here is derived from an EMBL/GenBank/DDBJ whole genome shotgun (WGS) entry which is preliminary data.</text>
</comment>
<gene>
    <name evidence="2" type="ORF">ACFQ5N_00755</name>
</gene>
<accession>A0ABW3WKU2</accession>
<dbReference type="InterPro" id="IPR025665">
    <property type="entry name" value="Beta-barrel_OMP_2"/>
</dbReference>
<evidence type="ECO:0000259" key="1">
    <source>
        <dbReference type="Pfam" id="PF13568"/>
    </source>
</evidence>
<organism evidence="2 3">
    <name type="scientific">Lutibacter holmesii</name>
    <dbReference type="NCBI Taxonomy" id="1137985"/>
    <lineage>
        <taxon>Bacteria</taxon>
        <taxon>Pseudomonadati</taxon>
        <taxon>Bacteroidota</taxon>
        <taxon>Flavobacteriia</taxon>
        <taxon>Flavobacteriales</taxon>
        <taxon>Flavobacteriaceae</taxon>
        <taxon>Lutibacter</taxon>
    </lineage>
</organism>
<dbReference type="RefSeq" id="WP_386806908.1">
    <property type="nucleotide sequence ID" value="NZ_JBHTMV010000001.1"/>
</dbReference>
<evidence type="ECO:0000313" key="3">
    <source>
        <dbReference type="Proteomes" id="UP001597241"/>
    </source>
</evidence>
<dbReference type="EMBL" id="JBHTMV010000001">
    <property type="protein sequence ID" value="MFD1292348.1"/>
    <property type="molecule type" value="Genomic_DNA"/>
</dbReference>
<dbReference type="Proteomes" id="UP001597241">
    <property type="component" value="Unassembled WGS sequence"/>
</dbReference>
<protein>
    <submittedName>
        <fullName evidence="2">Porin family protein</fullName>
    </submittedName>
</protein>